<name>A0ABY7QLR8_9FLAO</name>
<keyword evidence="1" id="KW-0479">Metal-binding</keyword>
<dbReference type="InterPro" id="IPR050219">
    <property type="entry name" value="DnaG_primase"/>
</dbReference>
<dbReference type="Pfam" id="PF01807">
    <property type="entry name" value="Zn_ribbon_DnaG"/>
    <property type="match status" value="1"/>
</dbReference>
<dbReference type="PANTHER" id="PTHR30313">
    <property type="entry name" value="DNA PRIMASE"/>
    <property type="match status" value="1"/>
</dbReference>
<dbReference type="RefSeq" id="WP_271148953.1">
    <property type="nucleotide sequence ID" value="NZ_CP115859.1"/>
</dbReference>
<keyword evidence="2" id="KW-0863">Zinc-finger</keyword>
<evidence type="ECO:0000256" key="3">
    <source>
        <dbReference type="ARBA" id="ARBA00022833"/>
    </source>
</evidence>
<dbReference type="Gene3D" id="3.40.1360.10">
    <property type="match status" value="1"/>
</dbReference>
<protein>
    <submittedName>
        <fullName evidence="6">Toprim domain-containing protein</fullName>
    </submittedName>
</protein>
<dbReference type="Proteomes" id="UP001210978">
    <property type="component" value="Chromosome"/>
</dbReference>
<accession>A0ABY7QLR8</accession>
<dbReference type="InterPro" id="IPR002694">
    <property type="entry name" value="Znf_CHC2"/>
</dbReference>
<feature type="compositionally biased region" description="Basic and acidic residues" evidence="4">
    <location>
        <begin position="299"/>
        <end position="318"/>
    </location>
</feature>
<reference evidence="6 7" key="1">
    <citation type="submission" date="2023-01" db="EMBL/GenBank/DDBJ databases">
        <title>Complete genome of Chryseobacterium camelliae VAN22-5A.</title>
        <authorList>
            <person name="Zong G."/>
            <person name="Cao G."/>
        </authorList>
    </citation>
    <scope>NUCLEOTIDE SEQUENCE [LARGE SCALE GENOMIC DNA]</scope>
    <source>
        <strain evidence="6 7">VAN22-5A</strain>
    </source>
</reference>
<evidence type="ECO:0000256" key="2">
    <source>
        <dbReference type="ARBA" id="ARBA00022771"/>
    </source>
</evidence>
<keyword evidence="7" id="KW-1185">Reference proteome</keyword>
<dbReference type="PANTHER" id="PTHR30313:SF2">
    <property type="entry name" value="DNA PRIMASE"/>
    <property type="match status" value="1"/>
</dbReference>
<dbReference type="Pfam" id="PF13155">
    <property type="entry name" value="Toprim_2"/>
    <property type="match status" value="1"/>
</dbReference>
<dbReference type="EMBL" id="CP115859">
    <property type="protein sequence ID" value="WBV60633.1"/>
    <property type="molecule type" value="Genomic_DNA"/>
</dbReference>
<dbReference type="InterPro" id="IPR036977">
    <property type="entry name" value="DNA_primase_Znf_CHC2"/>
</dbReference>
<gene>
    <name evidence="6" type="ORF">PFY12_00605</name>
</gene>
<dbReference type="SMART" id="SM00400">
    <property type="entry name" value="ZnF_CHCC"/>
    <property type="match status" value="1"/>
</dbReference>
<evidence type="ECO:0000256" key="4">
    <source>
        <dbReference type="SAM" id="MobiDB-lite"/>
    </source>
</evidence>
<keyword evidence="3" id="KW-0862">Zinc</keyword>
<feature type="region of interest" description="Disordered" evidence="4">
    <location>
        <begin position="290"/>
        <end position="327"/>
    </location>
</feature>
<evidence type="ECO:0000256" key="1">
    <source>
        <dbReference type="ARBA" id="ARBA00022723"/>
    </source>
</evidence>
<organism evidence="6 7">
    <name type="scientific">Chryseobacterium camelliae</name>
    <dbReference type="NCBI Taxonomy" id="1265445"/>
    <lineage>
        <taxon>Bacteria</taxon>
        <taxon>Pseudomonadati</taxon>
        <taxon>Bacteroidota</taxon>
        <taxon>Flavobacteriia</taxon>
        <taxon>Flavobacteriales</taxon>
        <taxon>Weeksellaceae</taxon>
        <taxon>Chryseobacterium group</taxon>
        <taxon>Chryseobacterium</taxon>
    </lineage>
</organism>
<evidence type="ECO:0000313" key="6">
    <source>
        <dbReference type="EMBL" id="WBV60633.1"/>
    </source>
</evidence>
<evidence type="ECO:0000313" key="7">
    <source>
        <dbReference type="Proteomes" id="UP001210978"/>
    </source>
</evidence>
<sequence length="327" mass="37652">MNCKQFNAISLEEVLAVLGHLPVKQNDKEAWYLSPFGTEKQASFKVDRPNNIWHLFSEGVGGSTTDFIQKYLNISVKEVLEWASERDFSSFQPQEKKTKPEPDYHIDRITDIQNPNLIQYLYERRLSAKVYPLIKEVWFTIDSKKFYAIGFKNLLDGWELRNAFYKGALNRKDISILSFPVEINSPTAESQNQKVAVFEGFMDALSFVEMQKEFKGDLLVLNSIALLKRAMKELSGYSQISLFLDNDSAGRKCTAKIMAAYPYAKDYSYLYQAHKDMNEHLVAKRNRQALSVRNAGNAPRKEAGSAKQKEDCNEETNRIKKGVRRRM</sequence>
<dbReference type="SUPFAM" id="SSF57783">
    <property type="entry name" value="Zinc beta-ribbon"/>
    <property type="match status" value="1"/>
</dbReference>
<feature type="domain" description="Zinc finger CHC2-type" evidence="5">
    <location>
        <begin position="33"/>
        <end position="84"/>
    </location>
</feature>
<evidence type="ECO:0000259" key="5">
    <source>
        <dbReference type="SMART" id="SM00400"/>
    </source>
</evidence>
<dbReference type="Gene3D" id="3.90.580.10">
    <property type="entry name" value="Zinc finger, CHC2-type domain"/>
    <property type="match status" value="1"/>
</dbReference>
<proteinExistence type="predicted"/>
<dbReference type="SUPFAM" id="SSF56731">
    <property type="entry name" value="DNA primase core"/>
    <property type="match status" value="1"/>
</dbReference>